<sequence length="614" mass="69217">MKNNRSVCYLLYVFGLVGFFSLANEFISSDVYISDNGLLPGLVQSQFKSENVSKEFLAGIKEEIRRSPEKNLNVWIASQFQQLGLDVSTQNFVLQYNIGPDINLSGKNIYGILRARRHSSKESLVLAAPYRQTNSTFTDTNGGIALMLALAKELRSASFLAKDIIFLISDHEYLGVQAWLEAYHRVAPDAGLIYSEDLQFRAGSIQAALNLEIPQSVVSRIDIKIQGLNGQFPNLDLINLAHLICRKENIQSSFQNLIDSDNESPFFKKYLGNIRTMLLMMLSQATGIPTGNHGLFHQFGIDAITLTGYFELEMHSNESESESEMHSRVSYQKLGRVLEGIVRSLNNLQERFHRSFFFYILSGTNRFISISVYIIPFLIMVASLLLRALSSWSSIVEFYSEGKYSTHFDLDGVIGIVVLCHLIGSCSLLIPSAAVKLGLNYFNLDTAESVYYGFLFLSVTVASLFMFPLKTLNAKALRCIAHIEMVTLMLAIAVQNISLAALLAFFVTPFFLGITNTRSRKSMIFNRLVILFTHPLVILHMVLLLHIYISFPEGTLTTILLKSFTEVQRSMMDSIMDSYIYGNKIYYIIILFYFPIWILNWLAAGQNESCCISC</sequence>
<keyword evidence="1" id="KW-1133">Transmembrane helix</keyword>
<dbReference type="EMBL" id="JAVRJZ010000008">
    <property type="protein sequence ID" value="KAK2719626.1"/>
    <property type="molecule type" value="Genomic_DNA"/>
</dbReference>
<dbReference type="InterPro" id="IPR007246">
    <property type="entry name" value="Gaa1"/>
</dbReference>
<feature type="transmembrane region" description="Helical" evidence="1">
    <location>
        <begin position="367"/>
        <end position="389"/>
    </location>
</feature>
<dbReference type="SUPFAM" id="SSF53187">
    <property type="entry name" value="Zn-dependent exopeptidases"/>
    <property type="match status" value="1"/>
</dbReference>
<dbReference type="PANTHER" id="PTHR13304">
    <property type="entry name" value="GLYCOSYLPHOSPHATIDYLINOSITOL ANCHOR ATTACHMENT 1 PROTEIN"/>
    <property type="match status" value="1"/>
</dbReference>
<dbReference type="PIRSF" id="PIRSF036762">
    <property type="entry name" value="GAA1"/>
    <property type="match status" value="1"/>
</dbReference>
<keyword evidence="3" id="KW-1185">Reference proteome</keyword>
<dbReference type="Pfam" id="PF04114">
    <property type="entry name" value="Gaa1"/>
    <property type="match status" value="1"/>
</dbReference>
<evidence type="ECO:0000256" key="1">
    <source>
        <dbReference type="SAM" id="Phobius"/>
    </source>
</evidence>
<feature type="transmembrane region" description="Helical" evidence="1">
    <location>
        <begin position="450"/>
        <end position="469"/>
    </location>
</feature>
<organism evidence="2 3">
    <name type="scientific">Artemia franciscana</name>
    <name type="common">Brine shrimp</name>
    <name type="synonym">Artemia sanfranciscana</name>
    <dbReference type="NCBI Taxonomy" id="6661"/>
    <lineage>
        <taxon>Eukaryota</taxon>
        <taxon>Metazoa</taxon>
        <taxon>Ecdysozoa</taxon>
        <taxon>Arthropoda</taxon>
        <taxon>Crustacea</taxon>
        <taxon>Branchiopoda</taxon>
        <taxon>Anostraca</taxon>
        <taxon>Artemiidae</taxon>
        <taxon>Artemia</taxon>
    </lineage>
</organism>
<accession>A0AA88I7A5</accession>
<keyword evidence="1" id="KW-0812">Transmembrane</keyword>
<dbReference type="PANTHER" id="PTHR13304:SF0">
    <property type="entry name" value="GLYCOSYLPHOSPHATIDYLINOSITOL ANCHOR ATTACHMENT 1 PROTEIN"/>
    <property type="match status" value="1"/>
</dbReference>
<evidence type="ECO:0000313" key="3">
    <source>
        <dbReference type="Proteomes" id="UP001187531"/>
    </source>
</evidence>
<feature type="transmembrane region" description="Helical" evidence="1">
    <location>
        <begin position="528"/>
        <end position="549"/>
    </location>
</feature>
<dbReference type="Proteomes" id="UP001187531">
    <property type="component" value="Unassembled WGS sequence"/>
</dbReference>
<feature type="transmembrane region" description="Helical" evidence="1">
    <location>
        <begin position="476"/>
        <end position="493"/>
    </location>
</feature>
<gene>
    <name evidence="2" type="ORF">QYM36_005190</name>
</gene>
<dbReference type="GO" id="GO:0042765">
    <property type="term" value="C:GPI-anchor transamidase complex"/>
    <property type="evidence" value="ECO:0007669"/>
    <property type="project" value="InterPro"/>
</dbReference>
<evidence type="ECO:0008006" key="4">
    <source>
        <dbReference type="Google" id="ProtNLM"/>
    </source>
</evidence>
<name>A0AA88I7A5_ARTSF</name>
<feature type="transmembrane region" description="Helical" evidence="1">
    <location>
        <begin position="499"/>
        <end position="516"/>
    </location>
</feature>
<dbReference type="Gene3D" id="3.40.630.10">
    <property type="entry name" value="Zn peptidases"/>
    <property type="match status" value="1"/>
</dbReference>
<dbReference type="AlphaFoldDB" id="A0AA88I7A5"/>
<dbReference type="GO" id="GO:0016255">
    <property type="term" value="P:attachment of GPI anchor to protein"/>
    <property type="evidence" value="ECO:0007669"/>
    <property type="project" value="TreeGrafter"/>
</dbReference>
<feature type="transmembrane region" description="Helical" evidence="1">
    <location>
        <begin position="410"/>
        <end position="430"/>
    </location>
</feature>
<comment type="caution">
    <text evidence="2">The sequence shown here is derived from an EMBL/GenBank/DDBJ whole genome shotgun (WGS) entry which is preliminary data.</text>
</comment>
<keyword evidence="1" id="KW-0472">Membrane</keyword>
<evidence type="ECO:0000313" key="2">
    <source>
        <dbReference type="EMBL" id="KAK2719626.1"/>
    </source>
</evidence>
<protein>
    <recommendedName>
        <fullName evidence="4">Glycosylphosphatidylinositol anchor attachment 1 protein</fullName>
    </recommendedName>
</protein>
<reference evidence="2" key="1">
    <citation type="submission" date="2023-07" db="EMBL/GenBank/DDBJ databases">
        <title>Chromosome-level genome assembly of Artemia franciscana.</title>
        <authorList>
            <person name="Jo E."/>
        </authorList>
    </citation>
    <scope>NUCLEOTIDE SEQUENCE</scope>
    <source>
        <tissue evidence="2">Whole body</tissue>
    </source>
</reference>
<proteinExistence type="predicted"/>
<feature type="transmembrane region" description="Helical" evidence="1">
    <location>
        <begin position="585"/>
        <end position="603"/>
    </location>
</feature>